<dbReference type="PANTHER" id="PTHR32182:SF0">
    <property type="entry name" value="DNA REPLICATION AND REPAIR PROTEIN RECF"/>
    <property type="match status" value="1"/>
</dbReference>
<dbReference type="InterPro" id="IPR042174">
    <property type="entry name" value="RecF_2"/>
</dbReference>
<accession>A0A645BZC3</accession>
<keyword evidence="4" id="KW-0067">ATP-binding</keyword>
<evidence type="ECO:0000256" key="1">
    <source>
        <dbReference type="ARBA" id="ARBA00022490"/>
    </source>
</evidence>
<reference evidence="6" key="1">
    <citation type="submission" date="2019-08" db="EMBL/GenBank/DDBJ databases">
        <authorList>
            <person name="Kucharzyk K."/>
            <person name="Murdoch R.W."/>
            <person name="Higgins S."/>
            <person name="Loffler F."/>
        </authorList>
    </citation>
    <scope>NUCLEOTIDE SEQUENCE</scope>
</reference>
<evidence type="ECO:0000256" key="4">
    <source>
        <dbReference type="ARBA" id="ARBA00022840"/>
    </source>
</evidence>
<dbReference type="PANTHER" id="PTHR32182">
    <property type="entry name" value="DNA REPLICATION AND REPAIR PROTEIN RECF"/>
    <property type="match status" value="1"/>
</dbReference>
<dbReference type="Gene3D" id="1.20.1050.90">
    <property type="entry name" value="RecF/RecN/SMC, N-terminal domain"/>
    <property type="match status" value="1"/>
</dbReference>
<comment type="caution">
    <text evidence="6">The sequence shown here is derived from an EMBL/GenBank/DDBJ whole genome shotgun (WGS) entry which is preliminary data.</text>
</comment>
<keyword evidence="2" id="KW-0235">DNA replication</keyword>
<dbReference type="InterPro" id="IPR018078">
    <property type="entry name" value="DNA-binding_RecF_CS"/>
</dbReference>
<protein>
    <submittedName>
        <fullName evidence="6">DNA replication and repair protein RecF</fullName>
    </submittedName>
</protein>
<keyword evidence="5" id="KW-0238">DNA-binding</keyword>
<dbReference type="GO" id="GO:0006260">
    <property type="term" value="P:DNA replication"/>
    <property type="evidence" value="ECO:0007669"/>
    <property type="project" value="UniProtKB-KW"/>
</dbReference>
<dbReference type="PROSITE" id="PS00618">
    <property type="entry name" value="RECF_2"/>
    <property type="match status" value="1"/>
</dbReference>
<dbReference type="SUPFAM" id="SSF52540">
    <property type="entry name" value="P-loop containing nucleoside triphosphate hydrolases"/>
    <property type="match status" value="1"/>
</dbReference>
<evidence type="ECO:0000313" key="6">
    <source>
        <dbReference type="EMBL" id="MPM70906.1"/>
    </source>
</evidence>
<evidence type="ECO:0000256" key="5">
    <source>
        <dbReference type="ARBA" id="ARBA00023125"/>
    </source>
</evidence>
<dbReference type="AlphaFoldDB" id="A0A645BZC3"/>
<dbReference type="InterPro" id="IPR027417">
    <property type="entry name" value="P-loop_NTPase"/>
</dbReference>
<organism evidence="6">
    <name type="scientific">bioreactor metagenome</name>
    <dbReference type="NCBI Taxonomy" id="1076179"/>
    <lineage>
        <taxon>unclassified sequences</taxon>
        <taxon>metagenomes</taxon>
        <taxon>ecological metagenomes</taxon>
    </lineage>
</organism>
<proteinExistence type="inferred from homology"/>
<dbReference type="EMBL" id="VSSQ01023776">
    <property type="protein sequence ID" value="MPM70906.1"/>
    <property type="molecule type" value="Genomic_DNA"/>
</dbReference>
<keyword evidence="1" id="KW-0963">Cytoplasm</keyword>
<sequence length="188" mass="20995">MDTLDVWDHSLSKTGSLIAKTRKSFLEKLVPFSGDFYNGISSGREALSLSYFSTIEEDAVISEEIMLSFLKKNRAEDIRLGSTSVGPHRDDLLIDINAMSAKNFGSQGQQRSAVLALKLGECALIEQVTGQKPVVLLDDVMSELDDLRRDFLLHRLLDRQIFITCCDPRQVVDVDAAYKIEAGRLSLR</sequence>
<dbReference type="GO" id="GO:0000731">
    <property type="term" value="P:DNA synthesis involved in DNA repair"/>
    <property type="evidence" value="ECO:0007669"/>
    <property type="project" value="TreeGrafter"/>
</dbReference>
<name>A0A645BZC3_9ZZZZ</name>
<dbReference type="InterPro" id="IPR001238">
    <property type="entry name" value="DNA-binding_RecF"/>
</dbReference>
<keyword evidence="3" id="KW-0547">Nucleotide-binding</keyword>
<evidence type="ECO:0000256" key="3">
    <source>
        <dbReference type="ARBA" id="ARBA00022741"/>
    </source>
</evidence>
<evidence type="ECO:0000256" key="2">
    <source>
        <dbReference type="ARBA" id="ARBA00022705"/>
    </source>
</evidence>
<dbReference type="GO" id="GO:0006302">
    <property type="term" value="P:double-strand break repair"/>
    <property type="evidence" value="ECO:0007669"/>
    <property type="project" value="TreeGrafter"/>
</dbReference>
<dbReference type="HAMAP" id="MF_00365">
    <property type="entry name" value="RecF"/>
    <property type="match status" value="1"/>
</dbReference>
<dbReference type="GO" id="GO:0005524">
    <property type="term" value="F:ATP binding"/>
    <property type="evidence" value="ECO:0007669"/>
    <property type="project" value="UniProtKB-KW"/>
</dbReference>
<dbReference type="GO" id="GO:0003697">
    <property type="term" value="F:single-stranded DNA binding"/>
    <property type="evidence" value="ECO:0007669"/>
    <property type="project" value="InterPro"/>
</dbReference>
<gene>
    <name evidence="6" type="primary">recF_49</name>
    <name evidence="6" type="ORF">SDC9_117867</name>
</gene>